<sequence>MYQPTGPEIVPFNYKKTYISPHKIFPGRLHFFEVDDSIYGLPGFQRPLNPHILGEKGFYRPTCRPICGGETGTGECKLFSQSFGTKGHIGCFATSGGICVTGTVTDVTSSPASSIDRLLVLSIYRSAWSSRLAVFWWCLLRLEADGIVRPQLDAHVFLIIRKVCNHGTATCLTPIREQSTAVPFKYTSSKGTLPHFEEEDYPEELLPLNAPKIIGTTGDISYIGKGTLKIKAL</sequence>
<dbReference type="AlphaFoldDB" id="A0AAV4M7A8"/>
<proteinExistence type="predicted"/>
<dbReference type="EMBL" id="BPLQ01000115">
    <property type="protein sequence ID" value="GIX67773.1"/>
    <property type="molecule type" value="Genomic_DNA"/>
</dbReference>
<reference evidence="1 2" key="1">
    <citation type="submission" date="2021-06" db="EMBL/GenBank/DDBJ databases">
        <title>Caerostris darwini draft genome.</title>
        <authorList>
            <person name="Kono N."/>
            <person name="Arakawa K."/>
        </authorList>
    </citation>
    <scope>NUCLEOTIDE SEQUENCE [LARGE SCALE GENOMIC DNA]</scope>
</reference>
<protein>
    <submittedName>
        <fullName evidence="1">Calpain-B</fullName>
    </submittedName>
</protein>
<keyword evidence="2" id="KW-1185">Reference proteome</keyword>
<evidence type="ECO:0000313" key="2">
    <source>
        <dbReference type="Proteomes" id="UP001054837"/>
    </source>
</evidence>
<gene>
    <name evidence="1" type="primary">X975_25100</name>
    <name evidence="1" type="ORF">CDAR_395551</name>
</gene>
<evidence type="ECO:0000313" key="1">
    <source>
        <dbReference type="EMBL" id="GIX67773.1"/>
    </source>
</evidence>
<name>A0AAV4M7A8_9ARAC</name>
<organism evidence="1 2">
    <name type="scientific">Caerostris darwini</name>
    <dbReference type="NCBI Taxonomy" id="1538125"/>
    <lineage>
        <taxon>Eukaryota</taxon>
        <taxon>Metazoa</taxon>
        <taxon>Ecdysozoa</taxon>
        <taxon>Arthropoda</taxon>
        <taxon>Chelicerata</taxon>
        <taxon>Arachnida</taxon>
        <taxon>Araneae</taxon>
        <taxon>Araneomorphae</taxon>
        <taxon>Entelegynae</taxon>
        <taxon>Araneoidea</taxon>
        <taxon>Araneidae</taxon>
        <taxon>Caerostris</taxon>
    </lineage>
</organism>
<dbReference type="Proteomes" id="UP001054837">
    <property type="component" value="Unassembled WGS sequence"/>
</dbReference>
<comment type="caution">
    <text evidence="1">The sequence shown here is derived from an EMBL/GenBank/DDBJ whole genome shotgun (WGS) entry which is preliminary data.</text>
</comment>
<accession>A0AAV4M7A8</accession>